<dbReference type="CDD" id="cd00075">
    <property type="entry name" value="HATPase"/>
    <property type="match status" value="1"/>
</dbReference>
<dbReference type="Proteomes" id="UP000254537">
    <property type="component" value="Chromosome"/>
</dbReference>
<keyword evidence="10 15" id="KW-0418">Kinase</keyword>
<comment type="catalytic activity">
    <reaction evidence="1 15">
        <text>ATP + protein L-histidine = ADP + protein N-phospho-L-histidine.</text>
        <dbReference type="EC" id="2.7.13.3"/>
    </reaction>
</comment>
<keyword evidence="9 15" id="KW-0547">Nucleotide-binding</keyword>
<protein>
    <recommendedName>
        <fullName evidence="15">Sensor protein</fullName>
        <ecNumber evidence="15">2.7.13.3</ecNumber>
    </recommendedName>
</protein>
<dbReference type="InterPro" id="IPR005467">
    <property type="entry name" value="His_kinase_dom"/>
</dbReference>
<evidence type="ECO:0000256" key="14">
    <source>
        <dbReference type="ARBA" id="ARBA00023136"/>
    </source>
</evidence>
<dbReference type="InterPro" id="IPR036097">
    <property type="entry name" value="HisK_dim/P_sf"/>
</dbReference>
<keyword evidence="4 15" id="KW-1003">Cell membrane</keyword>
<dbReference type="Pfam" id="PF02518">
    <property type="entry name" value="HATPase_c"/>
    <property type="match status" value="1"/>
</dbReference>
<dbReference type="PROSITE" id="PS50885">
    <property type="entry name" value="HAMP"/>
    <property type="match status" value="1"/>
</dbReference>
<dbReference type="CDD" id="cd00082">
    <property type="entry name" value="HisKA"/>
    <property type="match status" value="1"/>
</dbReference>
<dbReference type="InterPro" id="IPR036890">
    <property type="entry name" value="HATPase_C_sf"/>
</dbReference>
<evidence type="ECO:0000313" key="19">
    <source>
        <dbReference type="Proteomes" id="UP000254537"/>
    </source>
</evidence>
<keyword evidence="6" id="KW-0597">Phosphoprotein</keyword>
<dbReference type="PROSITE" id="PS51257">
    <property type="entry name" value="PROKAR_LIPOPROTEIN"/>
    <property type="match status" value="1"/>
</dbReference>
<dbReference type="SMART" id="SM00304">
    <property type="entry name" value="HAMP"/>
    <property type="match status" value="1"/>
</dbReference>
<comment type="subcellular location">
    <subcellularLocation>
        <location evidence="3 15">Cell inner membrane</location>
    </subcellularLocation>
    <subcellularLocation>
        <location evidence="2">Membrane</location>
        <topology evidence="2">Multi-pass membrane protein</topology>
    </subcellularLocation>
</comment>
<keyword evidence="14 15" id="KW-0472">Membrane</keyword>
<accession>A0A345Y2B5</accession>
<dbReference type="InterPro" id="IPR050428">
    <property type="entry name" value="TCS_sensor_his_kinase"/>
</dbReference>
<evidence type="ECO:0000256" key="11">
    <source>
        <dbReference type="ARBA" id="ARBA00022840"/>
    </source>
</evidence>
<feature type="domain" description="HAMP" evidence="17">
    <location>
        <begin position="191"/>
        <end position="244"/>
    </location>
</feature>
<dbReference type="FunFam" id="1.10.287.130:FF:000001">
    <property type="entry name" value="Two-component sensor histidine kinase"/>
    <property type="match status" value="1"/>
</dbReference>
<keyword evidence="5 15" id="KW-0997">Cell inner membrane</keyword>
<dbReference type="InterPro" id="IPR003594">
    <property type="entry name" value="HATPase_dom"/>
</dbReference>
<evidence type="ECO:0000256" key="1">
    <source>
        <dbReference type="ARBA" id="ARBA00000085"/>
    </source>
</evidence>
<dbReference type="InterPro" id="IPR006290">
    <property type="entry name" value="CztS_silS_copS"/>
</dbReference>
<dbReference type="AlphaFoldDB" id="A0A345Y2B5"/>
<dbReference type="SUPFAM" id="SSF47384">
    <property type="entry name" value="Homodimeric domain of signal transducing histidine kinase"/>
    <property type="match status" value="1"/>
</dbReference>
<keyword evidence="12 15" id="KW-1133">Transmembrane helix</keyword>
<keyword evidence="11 15" id="KW-0067">ATP-binding</keyword>
<evidence type="ECO:0000256" key="12">
    <source>
        <dbReference type="ARBA" id="ARBA00022989"/>
    </source>
</evidence>
<dbReference type="GO" id="GO:0005524">
    <property type="term" value="F:ATP binding"/>
    <property type="evidence" value="ECO:0007669"/>
    <property type="project" value="UniProtKB-KW"/>
</dbReference>
<evidence type="ECO:0000256" key="5">
    <source>
        <dbReference type="ARBA" id="ARBA00022519"/>
    </source>
</evidence>
<evidence type="ECO:0000256" key="3">
    <source>
        <dbReference type="ARBA" id="ARBA00004533"/>
    </source>
</evidence>
<keyword evidence="13 15" id="KW-0902">Two-component regulatory system</keyword>
<evidence type="ECO:0000256" key="2">
    <source>
        <dbReference type="ARBA" id="ARBA00004141"/>
    </source>
</evidence>
<evidence type="ECO:0000259" key="17">
    <source>
        <dbReference type="PROSITE" id="PS50885"/>
    </source>
</evidence>
<dbReference type="Gene3D" id="1.10.287.130">
    <property type="match status" value="1"/>
</dbReference>
<evidence type="ECO:0000256" key="13">
    <source>
        <dbReference type="ARBA" id="ARBA00023012"/>
    </source>
</evidence>
<feature type="transmembrane region" description="Helical" evidence="15">
    <location>
        <begin position="171"/>
        <end position="190"/>
    </location>
</feature>
<evidence type="ECO:0000259" key="16">
    <source>
        <dbReference type="PROSITE" id="PS50109"/>
    </source>
</evidence>
<dbReference type="SMART" id="SM00387">
    <property type="entry name" value="HATPase_c"/>
    <property type="match status" value="1"/>
</dbReference>
<dbReference type="GO" id="GO:0000155">
    <property type="term" value="F:phosphorelay sensor kinase activity"/>
    <property type="evidence" value="ECO:0007669"/>
    <property type="project" value="InterPro"/>
</dbReference>
<dbReference type="PROSITE" id="PS50109">
    <property type="entry name" value="HIS_KIN"/>
    <property type="match status" value="1"/>
</dbReference>
<comment type="function">
    <text evidence="15">Member of a two-component regulatory system.</text>
</comment>
<sequence>MCWRPAAMNKNISLTRRVALGFALLTVLLIAGCGVHLYHALKLEMSHRDQEELAGKISLFRKTVAYVPDLATLREGPGVLTHFLIGHDNLALRVRNASGDVVVDSRAPLPDSAWGGLTSGTEALGGAGADGLSWQGLTAAGRLADGQLVQLEVWRATHAQQALLEWYRDQMLIAGALATLIAAALGWLLVRGSLAPLAALTASAQAIHHHNLSQRLDAGRVPDELQGLVQSFNGVLERLDAAFAQLSAYATDLAHELRTPLGILLGQTQVALSRERSADDYRQVLADNAEELERLARMVNDLLFLAKAEHAENLLSREVLDLEVEAQRVCDFFEILAEEKAIRLEVTGRLRLQADRASLRRLLNNLVSNAIRYSPHGESVRLTMEPSLPGIVIDNRPASPLPDDLNILFDRFYSRGDKGEGHGLGLPIADAIARLHGGELRAERREGRLYMIARCGA</sequence>
<keyword evidence="7 15" id="KW-0808">Transferase</keyword>
<evidence type="ECO:0000256" key="15">
    <source>
        <dbReference type="RuleBase" id="RU364088"/>
    </source>
</evidence>
<evidence type="ECO:0000256" key="6">
    <source>
        <dbReference type="ARBA" id="ARBA00022553"/>
    </source>
</evidence>
<evidence type="ECO:0000256" key="7">
    <source>
        <dbReference type="ARBA" id="ARBA00022679"/>
    </source>
</evidence>
<keyword evidence="8 15" id="KW-0812">Transmembrane</keyword>
<dbReference type="Pfam" id="PF00512">
    <property type="entry name" value="HisKA"/>
    <property type="match status" value="1"/>
</dbReference>
<dbReference type="Gene3D" id="6.10.340.10">
    <property type="match status" value="1"/>
</dbReference>
<feature type="transmembrane region" description="Helical" evidence="15">
    <location>
        <begin position="18"/>
        <end position="38"/>
    </location>
</feature>
<evidence type="ECO:0000313" key="18">
    <source>
        <dbReference type="EMBL" id="AXK38067.1"/>
    </source>
</evidence>
<dbReference type="Gene3D" id="3.30.565.10">
    <property type="entry name" value="Histidine kinase-like ATPase, C-terminal domain"/>
    <property type="match status" value="1"/>
</dbReference>
<dbReference type="Pfam" id="PF00672">
    <property type="entry name" value="HAMP"/>
    <property type="match status" value="1"/>
</dbReference>
<dbReference type="KEGG" id="ccah:DWG20_00715"/>
<reference evidence="18 19" key="1">
    <citation type="submission" date="2018-07" db="EMBL/GenBank/DDBJ databases">
        <title>Crenobacter cavernae sp. nov., isolated from a karst cave.</title>
        <authorList>
            <person name="Zhu H."/>
        </authorList>
    </citation>
    <scope>NUCLEOTIDE SEQUENCE [LARGE SCALE GENOMIC DNA]</scope>
    <source>
        <strain evidence="18 19">K1W11S-77</strain>
    </source>
</reference>
<name>A0A345Y2B5_9NEIS</name>
<evidence type="ECO:0000256" key="9">
    <source>
        <dbReference type="ARBA" id="ARBA00022741"/>
    </source>
</evidence>
<dbReference type="EC" id="2.7.13.3" evidence="15"/>
<dbReference type="EMBL" id="CP031337">
    <property type="protein sequence ID" value="AXK38067.1"/>
    <property type="molecule type" value="Genomic_DNA"/>
</dbReference>
<dbReference type="PANTHER" id="PTHR45436">
    <property type="entry name" value="SENSOR HISTIDINE KINASE YKOH"/>
    <property type="match status" value="1"/>
</dbReference>
<evidence type="ECO:0000256" key="8">
    <source>
        <dbReference type="ARBA" id="ARBA00022692"/>
    </source>
</evidence>
<proteinExistence type="predicted"/>
<dbReference type="InterPro" id="IPR003661">
    <property type="entry name" value="HisK_dim/P_dom"/>
</dbReference>
<dbReference type="PANTHER" id="PTHR45436:SF15">
    <property type="entry name" value="SENSOR HISTIDINE KINASE CUSS"/>
    <property type="match status" value="1"/>
</dbReference>
<evidence type="ECO:0000256" key="4">
    <source>
        <dbReference type="ARBA" id="ARBA00022475"/>
    </source>
</evidence>
<dbReference type="NCBIfam" id="TIGR01386">
    <property type="entry name" value="cztS_silS_copS"/>
    <property type="match status" value="1"/>
</dbReference>
<feature type="domain" description="Histidine kinase" evidence="16">
    <location>
        <begin position="252"/>
        <end position="457"/>
    </location>
</feature>
<dbReference type="CDD" id="cd06225">
    <property type="entry name" value="HAMP"/>
    <property type="match status" value="1"/>
</dbReference>
<dbReference type="SUPFAM" id="SSF55874">
    <property type="entry name" value="ATPase domain of HSP90 chaperone/DNA topoisomerase II/histidine kinase"/>
    <property type="match status" value="1"/>
</dbReference>
<dbReference type="InterPro" id="IPR003660">
    <property type="entry name" value="HAMP_dom"/>
</dbReference>
<organism evidence="18 19">
    <name type="scientific">Crenobacter cavernae</name>
    <dbReference type="NCBI Taxonomy" id="2290923"/>
    <lineage>
        <taxon>Bacteria</taxon>
        <taxon>Pseudomonadati</taxon>
        <taxon>Pseudomonadota</taxon>
        <taxon>Betaproteobacteria</taxon>
        <taxon>Neisseriales</taxon>
        <taxon>Neisseriaceae</taxon>
        <taxon>Crenobacter</taxon>
    </lineage>
</organism>
<evidence type="ECO:0000256" key="10">
    <source>
        <dbReference type="ARBA" id="ARBA00022777"/>
    </source>
</evidence>
<dbReference type="OrthoDB" id="9786919at2"/>
<gene>
    <name evidence="18" type="ORF">DWG20_00715</name>
</gene>
<dbReference type="GO" id="GO:0005886">
    <property type="term" value="C:plasma membrane"/>
    <property type="evidence" value="ECO:0007669"/>
    <property type="project" value="UniProtKB-SubCell"/>
</dbReference>
<dbReference type="SMART" id="SM00388">
    <property type="entry name" value="HisKA"/>
    <property type="match status" value="1"/>
</dbReference>